<gene>
    <name evidence="10" type="primary">bcr</name>
    <name evidence="10" type="ORF">VRLFYP33_02060</name>
</gene>
<organism evidence="10">
    <name type="scientific">Veillonella ratti</name>
    <dbReference type="NCBI Taxonomy" id="103892"/>
    <lineage>
        <taxon>Bacteria</taxon>
        <taxon>Bacillati</taxon>
        <taxon>Bacillota</taxon>
        <taxon>Negativicutes</taxon>
        <taxon>Veillonellales</taxon>
        <taxon>Veillonellaceae</taxon>
        <taxon>Veillonella</taxon>
    </lineage>
</organism>
<dbReference type="PANTHER" id="PTHR23502:SF132">
    <property type="entry name" value="POLYAMINE TRANSPORTER 2-RELATED"/>
    <property type="match status" value="1"/>
</dbReference>
<feature type="transmembrane region" description="Helical" evidence="8">
    <location>
        <begin position="163"/>
        <end position="184"/>
    </location>
</feature>
<dbReference type="SUPFAM" id="SSF103473">
    <property type="entry name" value="MFS general substrate transporter"/>
    <property type="match status" value="1"/>
</dbReference>
<keyword evidence="5 8" id="KW-0812">Transmembrane</keyword>
<evidence type="ECO:0000256" key="2">
    <source>
        <dbReference type="ARBA" id="ARBA00006236"/>
    </source>
</evidence>
<dbReference type="InterPro" id="IPR004812">
    <property type="entry name" value="Efflux_drug-R_Bcr/CmlA"/>
</dbReference>
<feature type="transmembrane region" description="Helical" evidence="8">
    <location>
        <begin position="344"/>
        <end position="364"/>
    </location>
</feature>
<dbReference type="EMBL" id="CACRUX010000088">
    <property type="protein sequence ID" value="VYU44255.1"/>
    <property type="molecule type" value="Genomic_DNA"/>
</dbReference>
<dbReference type="InterPro" id="IPR011701">
    <property type="entry name" value="MFS"/>
</dbReference>
<dbReference type="PANTHER" id="PTHR23502">
    <property type="entry name" value="MAJOR FACILITATOR SUPERFAMILY"/>
    <property type="match status" value="1"/>
</dbReference>
<dbReference type="GO" id="GO:0015385">
    <property type="term" value="F:sodium:proton antiporter activity"/>
    <property type="evidence" value="ECO:0007669"/>
    <property type="project" value="TreeGrafter"/>
</dbReference>
<sequence length="412" mass="44458">MEFVNKMRNNSFIFLSVLASLMAVNSLSTDVYLPALPAMTEMLGPGAELTISGYLFGFMIAQLVWGPISDSIGRIKPLIMGSVLFVIGTIGCATADTMTELVIWQIFQAIGACVGPMLSRAMIRDRYSLAEAADKLSLITMLMAGAPIVGPSIGGLIVEFASWHMIFWAVAVVGVLIGIGTFFLPETLPEERRNKAGIKKAFKIYGELFADWAFMKYTLCVAFFYMGAYAIIAGTPYVYITYYGIPERYFGALFAMNVIGVVIMSSVNRALVARYTMDTLLRASTLGTMAAVLLLVFMTYTNVWGVYGVILSVVLIFATNGIISACATAAALDKAGDKAGTAAALIGSLQYGSGIVSSVALALFFNNTPWPMVGTVVVCMAICAWLAWSKTPVRETDENDEEADDDNMCTQE</sequence>
<evidence type="ECO:0000313" key="10">
    <source>
        <dbReference type="EMBL" id="VYU44255.1"/>
    </source>
</evidence>
<keyword evidence="3 8" id="KW-0813">Transport</keyword>
<reference evidence="10" key="1">
    <citation type="submission" date="2019-11" db="EMBL/GenBank/DDBJ databases">
        <authorList>
            <person name="Feng L."/>
        </authorList>
    </citation>
    <scope>NUCLEOTIDE SEQUENCE</scope>
    <source>
        <strain evidence="10">VrattiLFYP33</strain>
    </source>
</reference>
<feature type="transmembrane region" description="Helical" evidence="8">
    <location>
        <begin position="306"/>
        <end position="332"/>
    </location>
</feature>
<dbReference type="InterPro" id="IPR020846">
    <property type="entry name" value="MFS_dom"/>
</dbReference>
<feature type="transmembrane region" description="Helical" evidence="8">
    <location>
        <begin position="77"/>
        <end position="96"/>
    </location>
</feature>
<dbReference type="GO" id="GO:0005886">
    <property type="term" value="C:plasma membrane"/>
    <property type="evidence" value="ECO:0007669"/>
    <property type="project" value="UniProtKB-SubCell"/>
</dbReference>
<evidence type="ECO:0000256" key="6">
    <source>
        <dbReference type="ARBA" id="ARBA00022989"/>
    </source>
</evidence>
<comment type="caution">
    <text evidence="8">Lacks conserved residue(s) required for the propagation of feature annotation.</text>
</comment>
<dbReference type="CDD" id="cd17320">
    <property type="entry name" value="MFS_MdfA_MDR_like"/>
    <property type="match status" value="1"/>
</dbReference>
<keyword evidence="4 8" id="KW-1003">Cell membrane</keyword>
<evidence type="ECO:0000256" key="7">
    <source>
        <dbReference type="ARBA" id="ARBA00023136"/>
    </source>
</evidence>
<comment type="similarity">
    <text evidence="2 8">Belongs to the major facilitator superfamily. Bcr/CmlA family.</text>
</comment>
<evidence type="ECO:0000256" key="5">
    <source>
        <dbReference type="ARBA" id="ARBA00022692"/>
    </source>
</evidence>
<evidence type="ECO:0000256" key="8">
    <source>
        <dbReference type="RuleBase" id="RU365088"/>
    </source>
</evidence>
<name>A0A6N3EV78_9FIRM</name>
<dbReference type="AlphaFoldDB" id="A0A6N3EV78"/>
<dbReference type="InterPro" id="IPR036259">
    <property type="entry name" value="MFS_trans_sf"/>
</dbReference>
<accession>A0A6N3EV78</accession>
<proteinExistence type="inferred from homology"/>
<protein>
    <recommendedName>
        <fullName evidence="8">Bcr/CflA family efflux transporter</fullName>
    </recommendedName>
</protein>
<comment type="subcellular location">
    <subcellularLocation>
        <location evidence="1 8">Cell membrane</location>
        <topology evidence="1 8">Multi-pass membrane protein</topology>
    </subcellularLocation>
</comment>
<dbReference type="PROSITE" id="PS50850">
    <property type="entry name" value="MFS"/>
    <property type="match status" value="1"/>
</dbReference>
<feature type="transmembrane region" description="Helical" evidence="8">
    <location>
        <begin position="42"/>
        <end position="65"/>
    </location>
</feature>
<feature type="transmembrane region" description="Helical" evidence="8">
    <location>
        <begin position="279"/>
        <end position="300"/>
    </location>
</feature>
<dbReference type="RefSeq" id="WP_021841569.1">
    <property type="nucleotide sequence ID" value="NZ_CACRUX010000088.1"/>
</dbReference>
<evidence type="ECO:0000256" key="4">
    <source>
        <dbReference type="ARBA" id="ARBA00022475"/>
    </source>
</evidence>
<keyword evidence="7 8" id="KW-0472">Membrane</keyword>
<feature type="transmembrane region" description="Helical" evidence="8">
    <location>
        <begin position="370"/>
        <end position="388"/>
    </location>
</feature>
<evidence type="ECO:0000256" key="3">
    <source>
        <dbReference type="ARBA" id="ARBA00022448"/>
    </source>
</evidence>
<evidence type="ECO:0000256" key="1">
    <source>
        <dbReference type="ARBA" id="ARBA00004651"/>
    </source>
</evidence>
<keyword evidence="6 8" id="KW-1133">Transmembrane helix</keyword>
<feature type="transmembrane region" description="Helical" evidence="8">
    <location>
        <begin position="102"/>
        <end position="123"/>
    </location>
</feature>
<feature type="domain" description="Major facilitator superfamily (MFS) profile" evidence="9">
    <location>
        <begin position="1"/>
        <end position="392"/>
    </location>
</feature>
<feature type="transmembrane region" description="Helical" evidence="8">
    <location>
        <begin position="217"/>
        <end position="243"/>
    </location>
</feature>
<feature type="transmembrane region" description="Helical" evidence="8">
    <location>
        <begin position="135"/>
        <end position="157"/>
    </location>
</feature>
<dbReference type="GO" id="GO:1990961">
    <property type="term" value="P:xenobiotic detoxification by transmembrane export across the plasma membrane"/>
    <property type="evidence" value="ECO:0007669"/>
    <property type="project" value="InterPro"/>
</dbReference>
<evidence type="ECO:0000259" key="9">
    <source>
        <dbReference type="PROSITE" id="PS50850"/>
    </source>
</evidence>
<dbReference type="Pfam" id="PF07690">
    <property type="entry name" value="MFS_1"/>
    <property type="match status" value="1"/>
</dbReference>
<dbReference type="Gene3D" id="1.20.1720.10">
    <property type="entry name" value="Multidrug resistance protein D"/>
    <property type="match status" value="1"/>
</dbReference>
<feature type="transmembrane region" description="Helical" evidence="8">
    <location>
        <begin position="249"/>
        <end position="267"/>
    </location>
</feature>
<dbReference type="NCBIfam" id="TIGR00710">
    <property type="entry name" value="efflux_Bcr_CflA"/>
    <property type="match status" value="1"/>
</dbReference>
<dbReference type="GO" id="GO:0042910">
    <property type="term" value="F:xenobiotic transmembrane transporter activity"/>
    <property type="evidence" value="ECO:0007669"/>
    <property type="project" value="InterPro"/>
</dbReference>